<protein>
    <submittedName>
        <fullName evidence="1">Uncharacterized protein</fullName>
    </submittedName>
</protein>
<accession>A0A2P2NYW5</accession>
<evidence type="ECO:0000313" key="1">
    <source>
        <dbReference type="EMBL" id="MBX47717.1"/>
    </source>
</evidence>
<organism evidence="1">
    <name type="scientific">Rhizophora mucronata</name>
    <name type="common">Asiatic mangrove</name>
    <dbReference type="NCBI Taxonomy" id="61149"/>
    <lineage>
        <taxon>Eukaryota</taxon>
        <taxon>Viridiplantae</taxon>
        <taxon>Streptophyta</taxon>
        <taxon>Embryophyta</taxon>
        <taxon>Tracheophyta</taxon>
        <taxon>Spermatophyta</taxon>
        <taxon>Magnoliopsida</taxon>
        <taxon>eudicotyledons</taxon>
        <taxon>Gunneridae</taxon>
        <taxon>Pentapetalae</taxon>
        <taxon>rosids</taxon>
        <taxon>fabids</taxon>
        <taxon>Malpighiales</taxon>
        <taxon>Rhizophoraceae</taxon>
        <taxon>Rhizophora</taxon>
    </lineage>
</organism>
<name>A0A2P2NYW5_RHIMU</name>
<dbReference type="AlphaFoldDB" id="A0A2P2NYW5"/>
<dbReference type="EMBL" id="GGEC01067233">
    <property type="protein sequence ID" value="MBX47717.1"/>
    <property type="molecule type" value="Transcribed_RNA"/>
</dbReference>
<reference evidence="1" key="1">
    <citation type="submission" date="2018-02" db="EMBL/GenBank/DDBJ databases">
        <title>Rhizophora mucronata_Transcriptome.</title>
        <authorList>
            <person name="Meera S.P."/>
            <person name="Sreeshan A."/>
            <person name="Augustine A."/>
        </authorList>
    </citation>
    <scope>NUCLEOTIDE SEQUENCE</scope>
    <source>
        <tissue evidence="1">Leaf</tissue>
    </source>
</reference>
<proteinExistence type="predicted"/>
<sequence length="48" mass="5409">MQMLYPGGISYKPSFISYSLIGSIAKGEVAVRRECVEDNTPSKHTYFH</sequence>